<keyword evidence="2" id="KW-1185">Reference proteome</keyword>
<reference evidence="1" key="1">
    <citation type="submission" date="2009-04" db="EMBL/GenBank/DDBJ databases">
        <authorList>
            <person name="Weinstock G."/>
            <person name="Sodergren E."/>
            <person name="Clifton S."/>
            <person name="Fulton L."/>
            <person name="Fulton B."/>
            <person name="Courtney L."/>
            <person name="Fronick C."/>
            <person name="Harrison M."/>
            <person name="Strong C."/>
            <person name="Farmer C."/>
            <person name="Delahaunty K."/>
            <person name="Markovic C."/>
            <person name="Hall O."/>
            <person name="Minx P."/>
            <person name="Tomlinson C."/>
            <person name="Mitreva M."/>
            <person name="Nelson J."/>
            <person name="Hou S."/>
            <person name="Wollam A."/>
            <person name="Pepin K.H."/>
            <person name="Johnson M."/>
            <person name="Bhonagiri V."/>
            <person name="Nash W.E."/>
            <person name="Warren W."/>
            <person name="Chinwalla A."/>
            <person name="Mardis E.R."/>
            <person name="Wilson R.K."/>
        </authorList>
    </citation>
    <scope>NUCLEOTIDE SEQUENCE [LARGE SCALE GENOMIC DNA]</scope>
    <source>
        <strain evidence="1">ATCC 51147</strain>
    </source>
</reference>
<gene>
    <name evidence="1" type="ORF">GCWU000324_02946</name>
</gene>
<name>C4GML2_9NEIS</name>
<proteinExistence type="predicted"/>
<comment type="caution">
    <text evidence="1">The sequence shown here is derived from an EMBL/GenBank/DDBJ whole genome shotgun (WGS) entry which is preliminary data.</text>
</comment>
<dbReference type="Proteomes" id="UP000003009">
    <property type="component" value="Unassembled WGS sequence"/>
</dbReference>
<evidence type="ECO:0000313" key="2">
    <source>
        <dbReference type="Proteomes" id="UP000003009"/>
    </source>
</evidence>
<sequence length="58" mass="5974">MLADGRDGVYGFSGCLNAGGTGGSLKRLPRGYGLPASRVPALVCYGMMAVLKRVGVEQ</sequence>
<dbReference type="HOGENOM" id="CLU_2973420_0_0_4"/>
<organism evidence="1 2">
    <name type="scientific">Kingella oralis ATCC 51147</name>
    <dbReference type="NCBI Taxonomy" id="629741"/>
    <lineage>
        <taxon>Bacteria</taxon>
        <taxon>Pseudomonadati</taxon>
        <taxon>Pseudomonadota</taxon>
        <taxon>Betaproteobacteria</taxon>
        <taxon>Neisseriales</taxon>
        <taxon>Neisseriaceae</taxon>
        <taxon>Kingella</taxon>
    </lineage>
</organism>
<dbReference type="AlphaFoldDB" id="C4GML2"/>
<accession>C4GML2</accession>
<dbReference type="EMBL" id="ACJW02000008">
    <property type="protein sequence ID" value="EEP66547.1"/>
    <property type="molecule type" value="Genomic_DNA"/>
</dbReference>
<evidence type="ECO:0000313" key="1">
    <source>
        <dbReference type="EMBL" id="EEP66547.1"/>
    </source>
</evidence>
<protein>
    <submittedName>
        <fullName evidence="1">Uncharacterized protein</fullName>
    </submittedName>
</protein>
<dbReference type="STRING" id="629741.GCWU000324_02946"/>